<dbReference type="InterPro" id="IPR014729">
    <property type="entry name" value="Rossmann-like_a/b/a_fold"/>
</dbReference>
<dbReference type="GO" id="GO:0000049">
    <property type="term" value="F:tRNA binding"/>
    <property type="evidence" value="ECO:0007669"/>
    <property type="project" value="InterPro"/>
</dbReference>
<sequence length="277" mass="30658">MRITHVIRGDDHLSNTPRQILVFEALDAPVPRFAHLSMIWGADGKKLSKRHGATSVEAFRDEGYLPEALLNYLALLGWSLDGETTIISRETLASQFSLERISKNPAIFDFDKLEWMNGAYIREMSADALAKCMIPWLAKAGLATEDDFAERPDWYQALVPLVAERAKRMTDIPAMLAFLFGETVAIEPAAADKALATDDARRSLQAALKALGTIADWEHDAIEQTLRDLAVTLEVKPKVVFQAVRAAVTGSTVSPPLFESLALLGKERTIRRIEDAL</sequence>
<dbReference type="GO" id="GO:0005524">
    <property type="term" value="F:ATP binding"/>
    <property type="evidence" value="ECO:0007669"/>
    <property type="project" value="UniProtKB-KW"/>
</dbReference>
<keyword evidence="2 7" id="KW-0436">Ligase</keyword>
<protein>
    <submittedName>
        <fullName evidence="10">Glutamyl-tRNA synthetase</fullName>
    </submittedName>
</protein>
<evidence type="ECO:0000259" key="8">
    <source>
        <dbReference type="Pfam" id="PF00749"/>
    </source>
</evidence>
<dbReference type="AlphaFoldDB" id="A0A0D2JNK1"/>
<dbReference type="PANTHER" id="PTHR43311">
    <property type="entry name" value="GLUTAMATE--TRNA LIGASE"/>
    <property type="match status" value="1"/>
</dbReference>
<dbReference type="GO" id="GO:0006424">
    <property type="term" value="P:glutamyl-tRNA aminoacylation"/>
    <property type="evidence" value="ECO:0007669"/>
    <property type="project" value="TreeGrafter"/>
</dbReference>
<dbReference type="GO" id="GO:0005829">
    <property type="term" value="C:cytosol"/>
    <property type="evidence" value="ECO:0007669"/>
    <property type="project" value="TreeGrafter"/>
</dbReference>
<dbReference type="GO" id="GO:0004818">
    <property type="term" value="F:glutamate-tRNA ligase activity"/>
    <property type="evidence" value="ECO:0007669"/>
    <property type="project" value="TreeGrafter"/>
</dbReference>
<dbReference type="InterPro" id="IPR008925">
    <property type="entry name" value="aa_tRNA-synth_I_cd-bd_sf"/>
</dbReference>
<proteinExistence type="inferred from homology"/>
<evidence type="ECO:0000256" key="4">
    <source>
        <dbReference type="ARBA" id="ARBA00022840"/>
    </source>
</evidence>
<evidence type="ECO:0000256" key="7">
    <source>
        <dbReference type="RuleBase" id="RU363037"/>
    </source>
</evidence>
<dbReference type="Gene3D" id="3.40.50.620">
    <property type="entry name" value="HUPs"/>
    <property type="match status" value="1"/>
</dbReference>
<feature type="domain" description="Glutamyl/glutaminyl-tRNA synthetase class Ib catalytic" evidence="8">
    <location>
        <begin position="1"/>
        <end position="115"/>
    </location>
</feature>
<evidence type="ECO:0000256" key="3">
    <source>
        <dbReference type="ARBA" id="ARBA00022741"/>
    </source>
</evidence>
<feature type="domain" description="Aminoacyl-tRNA synthetase class I anticodon-binding" evidence="9">
    <location>
        <begin position="129"/>
        <end position="277"/>
    </location>
</feature>
<dbReference type="InterPro" id="IPR020752">
    <property type="entry name" value="Glu-tRNA-synth_I_codon-bd_sub1"/>
</dbReference>
<dbReference type="Proteomes" id="UP000032233">
    <property type="component" value="Unassembled WGS sequence"/>
</dbReference>
<organism evidence="10 11">
    <name type="scientific">Dethiosulfatarculus sandiegensis</name>
    <dbReference type="NCBI Taxonomy" id="1429043"/>
    <lineage>
        <taxon>Bacteria</taxon>
        <taxon>Pseudomonadati</taxon>
        <taxon>Thermodesulfobacteriota</taxon>
        <taxon>Desulfarculia</taxon>
        <taxon>Desulfarculales</taxon>
        <taxon>Desulfarculaceae</taxon>
        <taxon>Dethiosulfatarculus</taxon>
    </lineage>
</organism>
<evidence type="ECO:0000313" key="10">
    <source>
        <dbReference type="EMBL" id="KIX11060.1"/>
    </source>
</evidence>
<gene>
    <name evidence="10" type="ORF">X474_26350</name>
</gene>
<dbReference type="STRING" id="1429043.X474_26350"/>
<keyword evidence="6 7" id="KW-0030">Aminoacyl-tRNA synthetase</keyword>
<dbReference type="InterPro" id="IPR049940">
    <property type="entry name" value="GluQ/Sye"/>
</dbReference>
<evidence type="ECO:0000256" key="6">
    <source>
        <dbReference type="ARBA" id="ARBA00023146"/>
    </source>
</evidence>
<dbReference type="InterPro" id="IPR020061">
    <property type="entry name" value="Glu_tRNA_lig_a-bdl"/>
</dbReference>
<keyword evidence="11" id="KW-1185">Reference proteome</keyword>
<comment type="caution">
    <text evidence="10">The sequence shown here is derived from an EMBL/GenBank/DDBJ whole genome shotgun (WGS) entry which is preliminary data.</text>
</comment>
<dbReference type="Gene3D" id="1.10.10.350">
    <property type="match status" value="1"/>
</dbReference>
<dbReference type="SUPFAM" id="SSF48163">
    <property type="entry name" value="An anticodon-binding domain of class I aminoacyl-tRNA synthetases"/>
    <property type="match status" value="1"/>
</dbReference>
<dbReference type="SUPFAM" id="SSF52374">
    <property type="entry name" value="Nucleotidylyl transferase"/>
    <property type="match status" value="1"/>
</dbReference>
<name>A0A0D2JNK1_9BACT</name>
<dbReference type="PATRIC" id="fig|1429043.3.peg.5578"/>
<dbReference type="Gene3D" id="1.10.1160.10">
    <property type="entry name" value="Glutamyl-trna Synthetase, Domain 2"/>
    <property type="match status" value="1"/>
</dbReference>
<evidence type="ECO:0000256" key="5">
    <source>
        <dbReference type="ARBA" id="ARBA00022917"/>
    </source>
</evidence>
<evidence type="ECO:0000313" key="11">
    <source>
        <dbReference type="Proteomes" id="UP000032233"/>
    </source>
</evidence>
<evidence type="ECO:0000256" key="2">
    <source>
        <dbReference type="ARBA" id="ARBA00022598"/>
    </source>
</evidence>
<keyword evidence="4 7" id="KW-0067">ATP-binding</keyword>
<dbReference type="InterPro" id="IPR020751">
    <property type="entry name" value="aa-tRNA-synth_I_codon-bd_sub2"/>
</dbReference>
<keyword evidence="3 7" id="KW-0547">Nucleotide-binding</keyword>
<dbReference type="Pfam" id="PF00749">
    <property type="entry name" value="tRNA-synt_1c"/>
    <property type="match status" value="1"/>
</dbReference>
<reference evidence="10 11" key="1">
    <citation type="submission" date="2013-11" db="EMBL/GenBank/DDBJ databases">
        <title>Metagenomic analysis of a methanogenic consortium involved in long chain n-alkane degradation.</title>
        <authorList>
            <person name="Davidova I.A."/>
            <person name="Callaghan A.V."/>
            <person name="Wawrik B."/>
            <person name="Pruitt S."/>
            <person name="Marks C."/>
            <person name="Duncan K.E."/>
            <person name="Suflita J.M."/>
        </authorList>
    </citation>
    <scope>NUCLEOTIDE SEQUENCE [LARGE SCALE GENOMIC DNA]</scope>
    <source>
        <strain evidence="10 11">SPR</strain>
    </source>
</reference>
<evidence type="ECO:0000256" key="1">
    <source>
        <dbReference type="ARBA" id="ARBA00007894"/>
    </source>
</evidence>
<keyword evidence="5 7" id="KW-0648">Protein biosynthesis</keyword>
<dbReference type="PANTHER" id="PTHR43311:SF2">
    <property type="entry name" value="GLUTAMATE--TRNA LIGASE, MITOCHONDRIAL-RELATED"/>
    <property type="match status" value="1"/>
</dbReference>
<dbReference type="InterPro" id="IPR045462">
    <property type="entry name" value="aa-tRNA-synth_I_cd-bd"/>
</dbReference>
<dbReference type="InterPro" id="IPR020058">
    <property type="entry name" value="Glu/Gln-tRNA-synth_Ib_cat-dom"/>
</dbReference>
<dbReference type="Pfam" id="PF19269">
    <property type="entry name" value="Anticodon_2"/>
    <property type="match status" value="1"/>
</dbReference>
<accession>A0A0D2JNK1</accession>
<dbReference type="Gene3D" id="1.10.8.70">
    <property type="entry name" value="Glutamate-tRNA synthetase, class I, anticodon-binding domain 1"/>
    <property type="match status" value="1"/>
</dbReference>
<evidence type="ECO:0000259" key="9">
    <source>
        <dbReference type="Pfam" id="PF19269"/>
    </source>
</evidence>
<comment type="similarity">
    <text evidence="1">Belongs to the class-I aminoacyl-tRNA synthetase family. Glutamate--tRNA ligase type 1 subfamily.</text>
</comment>
<dbReference type="InParanoid" id="A0A0D2JNK1"/>
<dbReference type="EMBL" id="AZAC01000068">
    <property type="protein sequence ID" value="KIX11060.1"/>
    <property type="molecule type" value="Genomic_DNA"/>
</dbReference>